<keyword evidence="1" id="KW-0732">Signal</keyword>
<evidence type="ECO:0000313" key="4">
    <source>
        <dbReference type="Proteomes" id="UP000284706"/>
    </source>
</evidence>
<feature type="signal peptide" evidence="1">
    <location>
        <begin position="1"/>
        <end position="26"/>
    </location>
</feature>
<dbReference type="Proteomes" id="UP000284706">
    <property type="component" value="Unassembled WGS sequence"/>
</dbReference>
<evidence type="ECO:0000313" key="3">
    <source>
        <dbReference type="EMBL" id="PPQ76403.1"/>
    </source>
</evidence>
<dbReference type="InterPro" id="IPR011333">
    <property type="entry name" value="SKP1/BTB/POZ_sf"/>
</dbReference>
<name>A0A409WD27_9AGAR</name>
<dbReference type="OrthoDB" id="5803672at2759"/>
<dbReference type="InterPro" id="IPR000210">
    <property type="entry name" value="BTB/POZ_dom"/>
</dbReference>
<evidence type="ECO:0000256" key="1">
    <source>
        <dbReference type="SAM" id="SignalP"/>
    </source>
</evidence>
<dbReference type="STRING" id="231916.A0A409WD27"/>
<dbReference type="AlphaFoldDB" id="A0A409WD27"/>
<feature type="chain" id="PRO_5019581379" description="BTB domain-containing protein" evidence="1">
    <location>
        <begin position="27"/>
        <end position="766"/>
    </location>
</feature>
<proteinExistence type="predicted"/>
<organism evidence="3 4">
    <name type="scientific">Gymnopilus dilepis</name>
    <dbReference type="NCBI Taxonomy" id="231916"/>
    <lineage>
        <taxon>Eukaryota</taxon>
        <taxon>Fungi</taxon>
        <taxon>Dikarya</taxon>
        <taxon>Basidiomycota</taxon>
        <taxon>Agaricomycotina</taxon>
        <taxon>Agaricomycetes</taxon>
        <taxon>Agaricomycetidae</taxon>
        <taxon>Agaricales</taxon>
        <taxon>Agaricineae</taxon>
        <taxon>Hymenogastraceae</taxon>
        <taxon>Gymnopilus</taxon>
    </lineage>
</organism>
<dbReference type="Pfam" id="PF00651">
    <property type="entry name" value="BTB"/>
    <property type="match status" value="1"/>
</dbReference>
<feature type="domain" description="BTB" evidence="2">
    <location>
        <begin position="464"/>
        <end position="554"/>
    </location>
</feature>
<evidence type="ECO:0000259" key="2">
    <source>
        <dbReference type="Pfam" id="PF00651"/>
    </source>
</evidence>
<gene>
    <name evidence="3" type="ORF">CVT26_015360</name>
</gene>
<accession>A0A409WD27</accession>
<reference evidence="3 4" key="1">
    <citation type="journal article" date="2018" name="Evol. Lett.">
        <title>Horizontal gene cluster transfer increased hallucinogenic mushroom diversity.</title>
        <authorList>
            <person name="Reynolds H.T."/>
            <person name="Vijayakumar V."/>
            <person name="Gluck-Thaler E."/>
            <person name="Korotkin H.B."/>
            <person name="Matheny P.B."/>
            <person name="Slot J.C."/>
        </authorList>
    </citation>
    <scope>NUCLEOTIDE SEQUENCE [LARGE SCALE GENOMIC DNA]</scope>
    <source>
        <strain evidence="3 4">SRW20</strain>
    </source>
</reference>
<dbReference type="Gene3D" id="3.30.710.10">
    <property type="entry name" value="Potassium Channel Kv1.1, Chain A"/>
    <property type="match status" value="1"/>
</dbReference>
<sequence length="766" mass="85370">MAPAWIASILYYTAPLLSWFIAPQSAFEIVSPSSCLGYAPSLVALVTCLDTFTVPHAYYDAVTYDLAQPVGSQREDWRIAIHSVLSSSNNCDSSVVPLSLRGLYGIQHFQDFCVFYEKASRCGTYLKGWGFFIVPLPGEGYRDIHISAPHPGYDLGTVEQAAAIFEATGAKSLLVPGRKRTAFLSNSECIVPSSPKQDYYKTDTAHNDQEPFFDANVAIYEWQHAKPEGCPSQSCAFLQFHGKGASTCSGDDIFLSAGLGNSTASQFWYTDPIDRPIKRLHQQLQRFMPAAWQISMPSSSTCPLTATKNVIGRYLNQIHLPQVCSRAATSRSATGMFVHAEQSSRARRKEWYTAWVKAVEESFPVVHDASGVSHVAGLSIRPADETISGVDPSIGLDAECEVDGLGSRDSWWWKLPFRKPQLSIKEIIDVIMNLPPLSAIMASFNAALRPLFGVASDQYDHDYVILRTKDRVNLRVSKSFLSSSSGLFRDMFQLPQPTNDSEDAEYLDGLPVIPMQDADASLLQNLLLFCISPPQTSRLNDIEGLARMYDMPEVELRILRAKVRDNISFVPSVMLDTIGQKIDDKSDQYVAAVSVILFPDDERPELLTPAQVEVLKAYHNDCIVAARDIASPRHNHYSWMADRWADANWFTGGHDACCDRGGNIFIGNTSGKWMTRRWWMAYIYASRAELDKKPCGSVVRQRRLLDQAMKEGLKCSRCSQGLDVLFWEFASLFAGRIDQAVSSVSKDCIAVCLEVTSRHQVHLDYE</sequence>
<keyword evidence="4" id="KW-1185">Reference proteome</keyword>
<dbReference type="InParanoid" id="A0A409WD27"/>
<comment type="caution">
    <text evidence="3">The sequence shown here is derived from an EMBL/GenBank/DDBJ whole genome shotgun (WGS) entry which is preliminary data.</text>
</comment>
<protein>
    <recommendedName>
        <fullName evidence="2">BTB domain-containing protein</fullName>
    </recommendedName>
</protein>
<dbReference type="EMBL" id="NHYE01005163">
    <property type="protein sequence ID" value="PPQ76403.1"/>
    <property type="molecule type" value="Genomic_DNA"/>
</dbReference>